<evidence type="ECO:0000256" key="2">
    <source>
        <dbReference type="ARBA" id="ARBA00002632"/>
    </source>
</evidence>
<evidence type="ECO:0000256" key="1">
    <source>
        <dbReference type="ARBA" id="ARBA00001823"/>
    </source>
</evidence>
<dbReference type="eggNOG" id="COG0529">
    <property type="taxonomic scope" value="Bacteria"/>
</dbReference>
<evidence type="ECO:0000259" key="11">
    <source>
        <dbReference type="Pfam" id="PF01583"/>
    </source>
</evidence>
<evidence type="ECO:0000256" key="5">
    <source>
        <dbReference type="ARBA" id="ARBA00022679"/>
    </source>
</evidence>
<protein>
    <recommendedName>
        <fullName evidence="9 10">Adenylyl-sulfate kinase</fullName>
        <ecNumber evidence="9 10">2.7.1.25</ecNumber>
    </recommendedName>
    <alternativeName>
        <fullName evidence="9">APS kinase</fullName>
    </alternativeName>
    <alternativeName>
        <fullName evidence="9">ATP adenosine-5'-phosphosulfate 3'-phosphotransferase</fullName>
    </alternativeName>
    <alternativeName>
        <fullName evidence="9">Adenosine-5'-phosphosulfate kinase</fullName>
    </alternativeName>
</protein>
<evidence type="ECO:0000256" key="6">
    <source>
        <dbReference type="ARBA" id="ARBA00022741"/>
    </source>
</evidence>
<evidence type="ECO:0000256" key="8">
    <source>
        <dbReference type="ARBA" id="ARBA00022840"/>
    </source>
</evidence>
<dbReference type="EC" id="2.7.1.25" evidence="9 10"/>
<reference evidence="12 13" key="1">
    <citation type="journal article" date="2005" name="PLoS Genet.">
        <title>Life in hot carbon monoxide: the complete genome sequence of Carboxydothermus hydrogenoformans Z-2901.</title>
        <authorList>
            <person name="Wu M."/>
            <person name="Ren Q."/>
            <person name="Durkin A.S."/>
            <person name="Daugherty S.C."/>
            <person name="Brinkac L.M."/>
            <person name="Dodson R.J."/>
            <person name="Madupu R."/>
            <person name="Sullivan S.A."/>
            <person name="Kolonay J.F."/>
            <person name="Haft D.H."/>
            <person name="Nelson W.C."/>
            <person name="Tallon L.J."/>
            <person name="Jones K.M."/>
            <person name="Ulrich L.E."/>
            <person name="Gonzalez J.M."/>
            <person name="Zhulin I.B."/>
            <person name="Robb F.T."/>
            <person name="Eisen J.A."/>
        </authorList>
    </citation>
    <scope>NUCLEOTIDE SEQUENCE [LARGE SCALE GENOMIC DNA]</scope>
    <source>
        <strain evidence="13">ATCC BAA-161 / DSM 6008 / Z-2901</strain>
    </source>
</reference>
<keyword evidence="6 9" id="KW-0547">Nucleotide-binding</keyword>
<comment type="function">
    <text evidence="2 9 10">Catalyzes the synthesis of activated sulfate.</text>
</comment>
<feature type="active site" description="Phosphoserine intermediate" evidence="9">
    <location>
        <position position="106"/>
    </location>
</feature>
<dbReference type="RefSeq" id="WP_011345549.1">
    <property type="nucleotide sequence ID" value="NC_007503.1"/>
</dbReference>
<dbReference type="InterPro" id="IPR002891">
    <property type="entry name" value="APS"/>
</dbReference>
<dbReference type="STRING" id="246194.CHY_2693"/>
<dbReference type="GO" id="GO:0070814">
    <property type="term" value="P:hydrogen sulfide biosynthetic process"/>
    <property type="evidence" value="ECO:0007669"/>
    <property type="project" value="UniProtKB-UniRule"/>
</dbReference>
<keyword evidence="9" id="KW-0597">Phosphoprotein</keyword>
<dbReference type="PANTHER" id="PTHR11055">
    <property type="entry name" value="BIFUNCTIONAL 3'-PHOSPHOADENOSINE 5'-PHOSPHOSULFATE SYNTHASE"/>
    <property type="match status" value="1"/>
</dbReference>
<name>Q3A8Q6_CARHZ</name>
<dbReference type="KEGG" id="chy:CHY_2693"/>
<dbReference type="GO" id="GO:0004020">
    <property type="term" value="F:adenylylsulfate kinase activity"/>
    <property type="evidence" value="ECO:0007669"/>
    <property type="project" value="UniProtKB-UniRule"/>
</dbReference>
<accession>Q3A8Q6</accession>
<dbReference type="GO" id="GO:0000103">
    <property type="term" value="P:sulfate assimilation"/>
    <property type="evidence" value="ECO:0007669"/>
    <property type="project" value="UniProtKB-UniRule"/>
</dbReference>
<dbReference type="NCBIfam" id="NF003013">
    <property type="entry name" value="PRK03846.1"/>
    <property type="match status" value="1"/>
</dbReference>
<dbReference type="Pfam" id="PF01583">
    <property type="entry name" value="APS_kinase"/>
    <property type="match status" value="1"/>
</dbReference>
<gene>
    <name evidence="9 12" type="primary">cysC</name>
    <name evidence="12" type="ordered locus">CHY_2693</name>
</gene>
<dbReference type="EMBL" id="CP000141">
    <property type="protein sequence ID" value="ABB15929.1"/>
    <property type="molecule type" value="Genomic_DNA"/>
</dbReference>
<evidence type="ECO:0000256" key="4">
    <source>
        <dbReference type="ARBA" id="ARBA00007008"/>
    </source>
</evidence>
<comment type="pathway">
    <text evidence="3 9 10">Sulfur metabolism; hydrogen sulfide biosynthesis; sulfite from sulfate: step 2/3.</text>
</comment>
<dbReference type="InterPro" id="IPR027417">
    <property type="entry name" value="P-loop_NTPase"/>
</dbReference>
<keyword evidence="8 9" id="KW-0067">ATP-binding</keyword>
<feature type="binding site" evidence="9">
    <location>
        <begin position="32"/>
        <end position="39"/>
    </location>
    <ligand>
        <name>ATP</name>
        <dbReference type="ChEBI" id="CHEBI:30616"/>
    </ligand>
</feature>
<dbReference type="AlphaFoldDB" id="Q3A8Q6"/>
<dbReference type="CDD" id="cd02027">
    <property type="entry name" value="APSK"/>
    <property type="match status" value="1"/>
</dbReference>
<dbReference type="PANTHER" id="PTHR11055:SF1">
    <property type="entry name" value="PAPS SYNTHETASE, ISOFORM D"/>
    <property type="match status" value="1"/>
</dbReference>
<dbReference type="FunCoup" id="Q3A8Q6">
    <property type="interactions" value="115"/>
</dbReference>
<dbReference type="InParanoid" id="Q3A8Q6"/>
<organism evidence="12 13">
    <name type="scientific">Carboxydothermus hydrogenoformans (strain ATCC BAA-161 / DSM 6008 / Z-2901)</name>
    <dbReference type="NCBI Taxonomy" id="246194"/>
    <lineage>
        <taxon>Bacteria</taxon>
        <taxon>Bacillati</taxon>
        <taxon>Bacillota</taxon>
        <taxon>Clostridia</taxon>
        <taxon>Thermoanaerobacterales</taxon>
        <taxon>Thermoanaerobacteraceae</taxon>
        <taxon>Carboxydothermus</taxon>
    </lineage>
</organism>
<keyword evidence="5 9" id="KW-0808">Transferase</keyword>
<keyword evidence="13" id="KW-1185">Reference proteome</keyword>
<dbReference type="HAMAP" id="MF_00065">
    <property type="entry name" value="Adenylyl_sulf_kinase"/>
    <property type="match status" value="1"/>
</dbReference>
<dbReference type="FunFam" id="3.40.50.300:FF:000212">
    <property type="entry name" value="Adenylyl-sulfate kinase"/>
    <property type="match status" value="1"/>
</dbReference>
<dbReference type="InterPro" id="IPR059117">
    <property type="entry name" value="APS_kinase_dom"/>
</dbReference>
<dbReference type="HOGENOM" id="CLU_046932_1_0_9"/>
<evidence type="ECO:0000313" key="12">
    <source>
        <dbReference type="EMBL" id="ABB15929.1"/>
    </source>
</evidence>
<evidence type="ECO:0000256" key="7">
    <source>
        <dbReference type="ARBA" id="ARBA00022777"/>
    </source>
</evidence>
<dbReference type="Proteomes" id="UP000002706">
    <property type="component" value="Chromosome"/>
</dbReference>
<comment type="similarity">
    <text evidence="4 9 10">Belongs to the APS kinase family.</text>
</comment>
<dbReference type="OrthoDB" id="9804504at2"/>
<evidence type="ECO:0000256" key="9">
    <source>
        <dbReference type="HAMAP-Rule" id="MF_00065"/>
    </source>
</evidence>
<sequence length="197" mass="22161">MANNLFWHEGKITAEDREKLLGQKGVVIWLTGLSGSGKSTIARELEAVLYRQGKLAYVLDGDNIRMGLNKDLGFSEKDRQENIRRIGEVAKLFVDAGIIVITAFISPFRADRDKVRSILPAGKFIEVFVDCPLEVCEARDVKGLYQKAREGKIPEFTGITSPYEPPVKPEITLKTAEQSLEECVDIILTYLRKNLYL</sequence>
<dbReference type="NCBIfam" id="TIGR00455">
    <property type="entry name" value="apsK"/>
    <property type="match status" value="1"/>
</dbReference>
<dbReference type="SUPFAM" id="SSF52540">
    <property type="entry name" value="P-loop containing nucleoside triphosphate hydrolases"/>
    <property type="match status" value="1"/>
</dbReference>
<dbReference type="Gene3D" id="3.40.50.300">
    <property type="entry name" value="P-loop containing nucleotide triphosphate hydrolases"/>
    <property type="match status" value="1"/>
</dbReference>
<keyword evidence="7 9" id="KW-0418">Kinase</keyword>
<dbReference type="GO" id="GO:0005524">
    <property type="term" value="F:ATP binding"/>
    <property type="evidence" value="ECO:0007669"/>
    <property type="project" value="UniProtKB-UniRule"/>
</dbReference>
<evidence type="ECO:0000256" key="10">
    <source>
        <dbReference type="RuleBase" id="RU004347"/>
    </source>
</evidence>
<feature type="domain" description="APS kinase" evidence="11">
    <location>
        <begin position="24"/>
        <end position="173"/>
    </location>
</feature>
<comment type="catalytic activity">
    <reaction evidence="1 9 10">
        <text>adenosine 5'-phosphosulfate + ATP = 3'-phosphoadenylyl sulfate + ADP + H(+)</text>
        <dbReference type="Rhea" id="RHEA:24152"/>
        <dbReference type="ChEBI" id="CHEBI:15378"/>
        <dbReference type="ChEBI" id="CHEBI:30616"/>
        <dbReference type="ChEBI" id="CHEBI:58243"/>
        <dbReference type="ChEBI" id="CHEBI:58339"/>
        <dbReference type="ChEBI" id="CHEBI:456216"/>
        <dbReference type="EC" id="2.7.1.25"/>
    </reaction>
</comment>
<evidence type="ECO:0000313" key="13">
    <source>
        <dbReference type="Proteomes" id="UP000002706"/>
    </source>
</evidence>
<evidence type="ECO:0000256" key="3">
    <source>
        <dbReference type="ARBA" id="ARBA00004806"/>
    </source>
</evidence>
<proteinExistence type="inferred from homology"/>
<dbReference type="UniPathway" id="UPA00140">
    <property type="reaction ID" value="UER00205"/>
</dbReference>